<evidence type="ECO:0000256" key="1">
    <source>
        <dbReference type="SAM" id="MobiDB-lite"/>
    </source>
</evidence>
<feature type="compositionally biased region" description="Pro residues" evidence="1">
    <location>
        <begin position="98"/>
        <end position="112"/>
    </location>
</feature>
<dbReference type="EMBL" id="QUSF01000002">
    <property type="protein sequence ID" value="RLW12259.1"/>
    <property type="molecule type" value="Genomic_DNA"/>
</dbReference>
<name>A0A3L8T0A7_CHLGU</name>
<feature type="region of interest" description="Disordered" evidence="1">
    <location>
        <begin position="339"/>
        <end position="358"/>
    </location>
</feature>
<proteinExistence type="predicted"/>
<feature type="region of interest" description="Disordered" evidence="1">
    <location>
        <begin position="52"/>
        <end position="135"/>
    </location>
</feature>
<evidence type="ECO:0000313" key="2">
    <source>
        <dbReference type="EMBL" id="RLW12259.1"/>
    </source>
</evidence>
<keyword evidence="3" id="KW-1185">Reference proteome</keyword>
<organism evidence="2 3">
    <name type="scientific">Chloebia gouldiae</name>
    <name type="common">Gouldian finch</name>
    <name type="synonym">Erythrura gouldiae</name>
    <dbReference type="NCBI Taxonomy" id="44316"/>
    <lineage>
        <taxon>Eukaryota</taxon>
        <taxon>Metazoa</taxon>
        <taxon>Chordata</taxon>
        <taxon>Craniata</taxon>
        <taxon>Vertebrata</taxon>
        <taxon>Euteleostomi</taxon>
        <taxon>Archelosauria</taxon>
        <taxon>Archosauria</taxon>
        <taxon>Dinosauria</taxon>
        <taxon>Saurischia</taxon>
        <taxon>Theropoda</taxon>
        <taxon>Coelurosauria</taxon>
        <taxon>Aves</taxon>
        <taxon>Neognathae</taxon>
        <taxon>Neoaves</taxon>
        <taxon>Telluraves</taxon>
        <taxon>Australaves</taxon>
        <taxon>Passeriformes</taxon>
        <taxon>Passeroidea</taxon>
        <taxon>Passeridae</taxon>
        <taxon>Chloebia</taxon>
    </lineage>
</organism>
<evidence type="ECO:0000313" key="3">
    <source>
        <dbReference type="Proteomes" id="UP000276834"/>
    </source>
</evidence>
<feature type="non-terminal residue" evidence="2">
    <location>
        <position position="417"/>
    </location>
</feature>
<feature type="compositionally biased region" description="Gly residues" evidence="1">
    <location>
        <begin position="247"/>
        <end position="256"/>
    </location>
</feature>
<dbReference type="AlphaFoldDB" id="A0A3L8T0A7"/>
<gene>
    <name evidence="2" type="ORF">DV515_00000624</name>
</gene>
<comment type="caution">
    <text evidence="2">The sequence shown here is derived from an EMBL/GenBank/DDBJ whole genome shotgun (WGS) entry which is preliminary data.</text>
</comment>
<accession>A0A3L8T0A7</accession>
<dbReference type="Proteomes" id="UP000276834">
    <property type="component" value="Unassembled WGS sequence"/>
</dbReference>
<feature type="region of interest" description="Disordered" evidence="1">
    <location>
        <begin position="153"/>
        <end position="265"/>
    </location>
</feature>
<sequence length="417" mass="43051">MITRLAVGKHKKKAMFWNTLALRGDGDRKLKAASPVQSGVGFIMEMCDPAKESVSGHPLPRLSTRRSEGPRVPHSRCSVSPSPSSISARAVGGQSPDPTLPLQPDPRTPAAPRPLQSHAKSSSPTPGSGEEKGEPPWVRDWFLEVEGCHTKLRPRAESLLPQGGKAGFSKKKKKKNQKTMERDYGEQGVSPGGMLRGARLPLGCGGNTPAVPRGDGDNGMAPGVRALQGSTGGTARLSGAEPELAHGGHGQRGRTGTGAPVRGQDGAEEVGAVGTDQLGGVVSDDLHHGAVIVGAQPGHGGRRVLLLLLLLLLLGYHHRADLAHLAGLQAAGGGAEPPAGAGIYGNTHHNSHKKMDGARGDAGLGAQAAWSSEEAEAGSGSGTAPLSTARLETAWSRLLPSCKALPLLLLLPSFLLA</sequence>
<reference evidence="2 3" key="1">
    <citation type="journal article" date="2018" name="Proc. R. Soc. B">
        <title>A non-coding region near Follistatin controls head colour polymorphism in the Gouldian finch.</title>
        <authorList>
            <person name="Toomey M.B."/>
            <person name="Marques C.I."/>
            <person name="Andrade P."/>
            <person name="Araujo P.M."/>
            <person name="Sabatino S."/>
            <person name="Gazda M.A."/>
            <person name="Afonso S."/>
            <person name="Lopes R.J."/>
            <person name="Corbo J.C."/>
            <person name="Carneiro M."/>
        </authorList>
    </citation>
    <scope>NUCLEOTIDE SEQUENCE [LARGE SCALE GENOMIC DNA]</scope>
    <source>
        <strain evidence="2">Red01</strain>
        <tissue evidence="2">Muscle</tissue>
    </source>
</reference>
<feature type="compositionally biased region" description="Low complexity" evidence="1">
    <location>
        <begin position="72"/>
        <end position="91"/>
    </location>
</feature>
<feature type="compositionally biased region" description="Basic residues" evidence="1">
    <location>
        <begin position="168"/>
        <end position="177"/>
    </location>
</feature>
<protein>
    <submittedName>
        <fullName evidence="2">Uncharacterized protein</fullName>
    </submittedName>
</protein>